<feature type="domain" description="TM2" evidence="8">
    <location>
        <begin position="292"/>
        <end position="333"/>
    </location>
</feature>
<feature type="region of interest" description="Disordered" evidence="6">
    <location>
        <begin position="457"/>
        <end position="487"/>
    </location>
</feature>
<dbReference type="Pfam" id="PF05154">
    <property type="entry name" value="TM2"/>
    <property type="match status" value="4"/>
</dbReference>
<keyword evidence="4 7" id="KW-1133">Transmembrane helix</keyword>
<dbReference type="AlphaFoldDB" id="A0A8S3YPX9"/>
<evidence type="ECO:0000256" key="7">
    <source>
        <dbReference type="SAM" id="Phobius"/>
    </source>
</evidence>
<keyword evidence="10" id="KW-1185">Reference proteome</keyword>
<dbReference type="InterPro" id="IPR050932">
    <property type="entry name" value="TM2D1-3-like"/>
</dbReference>
<protein>
    <recommendedName>
        <fullName evidence="8">TM2 domain-containing protein</fullName>
    </recommendedName>
</protein>
<organism evidence="9 10">
    <name type="scientific">Candidula unifasciata</name>
    <dbReference type="NCBI Taxonomy" id="100452"/>
    <lineage>
        <taxon>Eukaryota</taxon>
        <taxon>Metazoa</taxon>
        <taxon>Spiralia</taxon>
        <taxon>Lophotrochozoa</taxon>
        <taxon>Mollusca</taxon>
        <taxon>Gastropoda</taxon>
        <taxon>Heterobranchia</taxon>
        <taxon>Euthyneura</taxon>
        <taxon>Panpulmonata</taxon>
        <taxon>Eupulmonata</taxon>
        <taxon>Stylommatophora</taxon>
        <taxon>Helicina</taxon>
        <taxon>Helicoidea</taxon>
        <taxon>Geomitridae</taxon>
        <taxon>Candidula</taxon>
    </lineage>
</organism>
<evidence type="ECO:0000256" key="5">
    <source>
        <dbReference type="ARBA" id="ARBA00023136"/>
    </source>
</evidence>
<feature type="transmembrane region" description="Helical" evidence="7">
    <location>
        <begin position="110"/>
        <end position="130"/>
    </location>
</feature>
<evidence type="ECO:0000256" key="4">
    <source>
        <dbReference type="ARBA" id="ARBA00022989"/>
    </source>
</evidence>
<dbReference type="PANTHER" id="PTHR21016">
    <property type="entry name" value="BETA-AMYLOID BINDING PROTEIN-RELATED"/>
    <property type="match status" value="1"/>
</dbReference>
<feature type="transmembrane region" description="Helical" evidence="7">
    <location>
        <begin position="292"/>
        <end position="309"/>
    </location>
</feature>
<feature type="domain" description="TM2" evidence="8">
    <location>
        <begin position="155"/>
        <end position="197"/>
    </location>
</feature>
<dbReference type="GO" id="GO:0016020">
    <property type="term" value="C:membrane"/>
    <property type="evidence" value="ECO:0007669"/>
    <property type="project" value="UniProtKB-SubCell"/>
</dbReference>
<feature type="domain" description="TM2" evidence="8">
    <location>
        <begin position="81"/>
        <end position="129"/>
    </location>
</feature>
<evidence type="ECO:0000256" key="3">
    <source>
        <dbReference type="ARBA" id="ARBA00022692"/>
    </source>
</evidence>
<evidence type="ECO:0000259" key="8">
    <source>
        <dbReference type="Pfam" id="PF05154"/>
    </source>
</evidence>
<keyword evidence="3 7" id="KW-0812">Transmembrane</keyword>
<comment type="similarity">
    <text evidence="2">Belongs to the TM2 family.</text>
</comment>
<feature type="domain" description="TM2" evidence="8">
    <location>
        <begin position="217"/>
        <end position="265"/>
    </location>
</feature>
<dbReference type="Proteomes" id="UP000678393">
    <property type="component" value="Unassembled WGS sequence"/>
</dbReference>
<feature type="transmembrane region" description="Helical" evidence="7">
    <location>
        <begin position="218"/>
        <end position="240"/>
    </location>
</feature>
<gene>
    <name evidence="9" type="ORF">CUNI_LOCUS4411</name>
</gene>
<feature type="transmembrane region" description="Helical" evidence="7">
    <location>
        <begin position="246"/>
        <end position="271"/>
    </location>
</feature>
<accession>A0A8S3YPX9</accession>
<name>A0A8S3YPX9_9EUPU</name>
<dbReference type="EMBL" id="CAJHNH020000617">
    <property type="protein sequence ID" value="CAG5118853.1"/>
    <property type="molecule type" value="Genomic_DNA"/>
</dbReference>
<evidence type="ECO:0000256" key="1">
    <source>
        <dbReference type="ARBA" id="ARBA00004141"/>
    </source>
</evidence>
<dbReference type="InterPro" id="IPR007829">
    <property type="entry name" value="TM2"/>
</dbReference>
<comment type="subcellular location">
    <subcellularLocation>
        <location evidence="1">Membrane</location>
        <topology evidence="1">Multi-pass membrane protein</topology>
    </subcellularLocation>
</comment>
<keyword evidence="5 7" id="KW-0472">Membrane</keyword>
<reference evidence="9" key="1">
    <citation type="submission" date="2021-04" db="EMBL/GenBank/DDBJ databases">
        <authorList>
            <consortium name="Molecular Ecology Group"/>
        </authorList>
    </citation>
    <scope>NUCLEOTIDE SEQUENCE</scope>
</reference>
<dbReference type="OrthoDB" id="10262359at2759"/>
<evidence type="ECO:0000256" key="2">
    <source>
        <dbReference type="ARBA" id="ARBA00008284"/>
    </source>
</evidence>
<sequence>MSNWENKKSITHSYMSAQTSNGQTLPPPPSAPPDNSNLIAATLPVSQSYGNGLNQPTVYVTYPSTDQVSSVGTIHRIQYNKSLVEAYLLGASPFGILGAHHFYLRRYSWGILYIFTFALLGFGYLIDLFRMPCLVKHANNKIKNPEKDEKTISDAYTLWFPFGLLGFHHYYLGNHGCGILYTLTGGLFGIGWIVDAFRIPGLVRASNESQFNQAKAKSACVAAGLALCPFGILGAHHYYLRRPIWGLVYTFTCGLMGFGWLVDLFRLPVLIKRANKIILGNLNGNLKTLDDAYILWFPFGMLGFHHFYLQRPVWGFLYFFTFGLVGIGWLVDMCRIPYLVKQTNAKIEAENEQRQLLSGSAGHTNTPSVYVSSFSGPNAQGYPNYSVGNPTAPILTNPPQLFFSYPQAAYGYPPSFQEHPNNAVRAMDANAPPAYSWDMGSTTIGQHLVADIAPPPYQPAEPACAGHQAEDLPEKTGYAGETKTPRN</sequence>
<evidence type="ECO:0000313" key="10">
    <source>
        <dbReference type="Proteomes" id="UP000678393"/>
    </source>
</evidence>
<proteinExistence type="inferred from homology"/>
<feature type="transmembrane region" description="Helical" evidence="7">
    <location>
        <begin position="178"/>
        <end position="197"/>
    </location>
</feature>
<comment type="caution">
    <text evidence="9">The sequence shown here is derived from an EMBL/GenBank/DDBJ whole genome shotgun (WGS) entry which is preliminary data.</text>
</comment>
<feature type="transmembrane region" description="Helical" evidence="7">
    <location>
        <begin position="315"/>
        <end position="331"/>
    </location>
</feature>
<evidence type="ECO:0000313" key="9">
    <source>
        <dbReference type="EMBL" id="CAG5118853.1"/>
    </source>
</evidence>
<dbReference type="PANTHER" id="PTHR21016:SF25">
    <property type="entry name" value="TM2 DOMAIN-CONTAINING PROTEIN DDB_G0277895-RELATED"/>
    <property type="match status" value="1"/>
</dbReference>
<evidence type="ECO:0000256" key="6">
    <source>
        <dbReference type="SAM" id="MobiDB-lite"/>
    </source>
</evidence>